<protein>
    <submittedName>
        <fullName evidence="1">Uncharacterized protein</fullName>
    </submittedName>
</protein>
<reference evidence="1" key="3">
    <citation type="submission" date="2004-06" db="EMBL/GenBank/DDBJ databases">
        <authorList>
            <person name="Buell R."/>
        </authorList>
    </citation>
    <scope>NUCLEOTIDE SEQUENCE</scope>
</reference>
<accession>Q0KIV7</accession>
<reference evidence="1" key="4">
    <citation type="submission" date="2006-08" db="EMBL/GenBank/DDBJ databases">
        <authorList>
            <person name="Childs K."/>
        </authorList>
    </citation>
    <scope>NUCLEOTIDE SEQUENCE</scope>
</reference>
<gene>
    <name evidence="1" type="ORF">SDM1_19t00022</name>
</gene>
<organism evidence="1">
    <name type="scientific">Solanum demissum</name>
    <name type="common">Wild potato</name>
    <dbReference type="NCBI Taxonomy" id="50514"/>
    <lineage>
        <taxon>Eukaryota</taxon>
        <taxon>Viridiplantae</taxon>
        <taxon>Streptophyta</taxon>
        <taxon>Embryophyta</taxon>
        <taxon>Tracheophyta</taxon>
        <taxon>Spermatophyta</taxon>
        <taxon>Magnoliopsida</taxon>
        <taxon>eudicotyledons</taxon>
        <taxon>Gunneridae</taxon>
        <taxon>Pentapetalae</taxon>
        <taxon>asterids</taxon>
        <taxon>lamiids</taxon>
        <taxon>Solanales</taxon>
        <taxon>Solanaceae</taxon>
        <taxon>Solanoideae</taxon>
        <taxon>Solaneae</taxon>
        <taxon>Solanum</taxon>
    </lineage>
</organism>
<sequence>MVSGMQDKKSDNLFYLHPDAKRSSKCIHVQNDTGGHQGDWWWNGEVIGKVNAKKVAYAKLVESKGEKEKWMNRERRHALDGDDRHTSINSMEWRTKALCWGFGALGQQASRFLKFYSYAILKLTEQHEAGKEKPHIPKGIFTIKFEDINTELKFNCYAISKLTEKHEAGKEKPHIPKGICIMKFEEINTEVNTEYMKLFQLKF</sequence>
<dbReference type="EMBL" id="AC136471">
    <property type="protein sequence ID" value="ABI34270.1"/>
    <property type="molecule type" value="Genomic_DNA"/>
</dbReference>
<reference evidence="1" key="2">
    <citation type="submission" date="2002-11" db="EMBL/GenBank/DDBJ databases">
        <authorList>
            <person name="Ronning C.M."/>
        </authorList>
    </citation>
    <scope>NUCLEOTIDE SEQUENCE</scope>
</reference>
<dbReference type="AlphaFoldDB" id="Q0KIV7"/>
<evidence type="ECO:0000313" key="1">
    <source>
        <dbReference type="EMBL" id="ABI34270.1"/>
    </source>
</evidence>
<proteinExistence type="predicted"/>
<reference evidence="1" key="1">
    <citation type="submission" date="2002-11" db="EMBL/GenBank/DDBJ databases">
        <authorList>
            <person name="Buell R."/>
            <person name="Liu J."/>
            <person name="Childs K."/>
            <person name="Zaborsky J."/>
            <person name="Tallon L."/>
            <person name="Wirtz U."/>
            <person name="Wei F."/>
            <person name="Kuang H."/>
            <person name="Zhang P."/>
            <person name="Marano M."/>
            <person name="Baker B."/>
        </authorList>
    </citation>
    <scope>NUCLEOTIDE SEQUENCE</scope>
</reference>
<name>Q0KIV7_SOLDE</name>